<keyword evidence="3" id="KW-1185">Reference proteome</keyword>
<proteinExistence type="predicted"/>
<evidence type="ECO:0008006" key="4">
    <source>
        <dbReference type="Google" id="ProtNLM"/>
    </source>
</evidence>
<dbReference type="Proteomes" id="UP001430848">
    <property type="component" value="Unassembled WGS sequence"/>
</dbReference>
<feature type="chain" id="PRO_5047482393" description="Six-bladed beta-propeller-like protein" evidence="1">
    <location>
        <begin position="23"/>
        <end position="317"/>
    </location>
</feature>
<gene>
    <name evidence="2" type="ORF">SLS63_012153</name>
</gene>
<comment type="caution">
    <text evidence="2">The sequence shown here is derived from an EMBL/GenBank/DDBJ whole genome shotgun (WGS) entry which is preliminary data.</text>
</comment>
<dbReference type="PANTHER" id="PTHR42060:SF1">
    <property type="entry name" value="NHL REPEAT-CONTAINING PROTEIN"/>
    <property type="match status" value="1"/>
</dbReference>
<dbReference type="EMBL" id="JAKNSF020000129">
    <property type="protein sequence ID" value="KAK7713071.1"/>
    <property type="molecule type" value="Genomic_DNA"/>
</dbReference>
<accession>A0ABR1NRX8</accession>
<reference evidence="2 3" key="1">
    <citation type="submission" date="2024-02" db="EMBL/GenBank/DDBJ databases">
        <title>De novo assembly and annotation of 12 fungi associated with fruit tree decline syndrome in Ontario, Canada.</title>
        <authorList>
            <person name="Sulman M."/>
            <person name="Ellouze W."/>
            <person name="Ilyukhin E."/>
        </authorList>
    </citation>
    <scope>NUCLEOTIDE SEQUENCE [LARGE SCALE GENOMIC DNA]</scope>
    <source>
        <strain evidence="2 3">M169</strain>
    </source>
</reference>
<sequence>MPSFRFILATGMASSLGATATARQLWNFTSYVDIENTSLRPNGQVLMTTFTNASLYTLDPTSSSPSAELVASFAPSTALTGIASVGNDKFALIGGVRGSYMYTNETVYTCDFSAGSEPAIEVVATLPDAVMLNGMASLPQNPAVVLIADSRVGAVWRVNTTDGDVAIAYQGDLLLPPENATVPIGINGLKISNGYVYFTNTAKNLFARIAVTDDGVIHGEVETVAILVSGEEEYDWDDFVIDASGEIAYMAQSPNAVGKVIIGTGEMDVIAGVGNDTTSLIGPTSVALAKDGVTAYVSTRGTQSSGISGQLVEVSLA</sequence>
<keyword evidence="1" id="KW-0732">Signal</keyword>
<evidence type="ECO:0000313" key="3">
    <source>
        <dbReference type="Proteomes" id="UP001430848"/>
    </source>
</evidence>
<dbReference type="PANTHER" id="PTHR42060">
    <property type="entry name" value="NHL REPEAT-CONTAINING PROTEIN-RELATED"/>
    <property type="match status" value="1"/>
</dbReference>
<protein>
    <recommendedName>
        <fullName evidence="4">Six-bladed beta-propeller-like protein</fullName>
    </recommendedName>
</protein>
<dbReference type="SUPFAM" id="SSF63829">
    <property type="entry name" value="Calcium-dependent phosphotriesterase"/>
    <property type="match status" value="1"/>
</dbReference>
<dbReference type="Gene3D" id="2.120.10.30">
    <property type="entry name" value="TolB, C-terminal domain"/>
    <property type="match status" value="1"/>
</dbReference>
<organism evidence="2 3">
    <name type="scientific">Diaporthe eres</name>
    <name type="common">Phomopsis oblonga</name>
    <dbReference type="NCBI Taxonomy" id="83184"/>
    <lineage>
        <taxon>Eukaryota</taxon>
        <taxon>Fungi</taxon>
        <taxon>Dikarya</taxon>
        <taxon>Ascomycota</taxon>
        <taxon>Pezizomycotina</taxon>
        <taxon>Sordariomycetes</taxon>
        <taxon>Sordariomycetidae</taxon>
        <taxon>Diaporthales</taxon>
        <taxon>Diaporthaceae</taxon>
        <taxon>Diaporthe</taxon>
        <taxon>Diaporthe eres species complex</taxon>
    </lineage>
</organism>
<dbReference type="InterPro" id="IPR011042">
    <property type="entry name" value="6-blade_b-propeller_TolB-like"/>
</dbReference>
<evidence type="ECO:0000256" key="1">
    <source>
        <dbReference type="SAM" id="SignalP"/>
    </source>
</evidence>
<dbReference type="InterPro" id="IPR052998">
    <property type="entry name" value="Hetero-Diels-Alderase-like"/>
</dbReference>
<name>A0ABR1NRX8_DIAER</name>
<feature type="signal peptide" evidence="1">
    <location>
        <begin position="1"/>
        <end position="22"/>
    </location>
</feature>
<evidence type="ECO:0000313" key="2">
    <source>
        <dbReference type="EMBL" id="KAK7713071.1"/>
    </source>
</evidence>